<dbReference type="Proteomes" id="UP000198838">
    <property type="component" value="Unassembled WGS sequence"/>
</dbReference>
<evidence type="ECO:0000313" key="7">
    <source>
        <dbReference type="EMBL" id="SFB24983.1"/>
    </source>
</evidence>
<keyword evidence="2 4" id="KW-0472">Membrane</keyword>
<sequence length="546" mass="59587">MSALLYEIQGEVMLEKIKNIPNRILEWWNGFTNKQKIIISGVAAAVLISVIVLAVVLTRPTMVTLITCENTAEASKVKGLLEGDSMGYDMSEDGLTFKVKKQDLADAELLLGGNDIPTKGYDLESVFEGGFSATESDKTKKYTAYLEDKIADTLASSDMVESATVQLVMPNDDGTILASRENTYASVMLKLNSELEDDVAENFAKYVATAVGNDSTHEVTIIDSTGKQLYDGGDESNDGSVSASTQMEVRNKAEAMVKKEVKDVMIGTNMYDNVEVGMNLNISFKTTNVTDHEYYVADGNKQGYKDSESVYNKESQGGTSGTPGTDSNDDTTYQIQDNANSSETISETDTDYALNEKVTITDEPAGTIDTENSSISVVATTYKIYNEDDLKADGSLDGTSFDEFKSKNSETKKGTVDEELIKSVADATGIPTANISIVSYTIPYFVESDGSGLTVSRIIEFVLAALILLMLGFVVFRSTRPAEVVETEPELSVESLLETTRAAEESLEDIGFQEKSETRLLIEKFVDENPEAVAGLLRNWLNDDWE</sequence>
<feature type="region of interest" description="Disordered" evidence="3">
    <location>
        <begin position="300"/>
        <end position="331"/>
    </location>
</feature>
<reference evidence="7 8" key="1">
    <citation type="submission" date="2016-10" db="EMBL/GenBank/DDBJ databases">
        <authorList>
            <person name="de Groot N.N."/>
        </authorList>
    </citation>
    <scope>NUCLEOTIDE SEQUENCE [LARGE SCALE GENOMIC DNA]</scope>
    <source>
        <strain evidence="7 8">DSM 5522</strain>
    </source>
</reference>
<name>A0A1I0ZL96_9FIRM</name>
<dbReference type="GO" id="GO:0016020">
    <property type="term" value="C:membrane"/>
    <property type="evidence" value="ECO:0007669"/>
    <property type="project" value="UniProtKB-SubCell"/>
</dbReference>
<evidence type="ECO:0000256" key="1">
    <source>
        <dbReference type="ARBA" id="ARBA00004370"/>
    </source>
</evidence>
<proteinExistence type="predicted"/>
<dbReference type="Pfam" id="PF01514">
    <property type="entry name" value="YscJ_FliF"/>
    <property type="match status" value="1"/>
</dbReference>
<dbReference type="InterPro" id="IPR045851">
    <property type="entry name" value="AMP-bd_C_sf"/>
</dbReference>
<feature type="transmembrane region" description="Helical" evidence="4">
    <location>
        <begin position="37"/>
        <end position="57"/>
    </location>
</feature>
<dbReference type="PANTHER" id="PTHR30046">
    <property type="entry name" value="FLAGELLAR M-RING PROTEIN"/>
    <property type="match status" value="1"/>
</dbReference>
<feature type="domain" description="Flagellar M-ring C-terminal" evidence="6">
    <location>
        <begin position="272"/>
        <end position="380"/>
    </location>
</feature>
<keyword evidence="4" id="KW-1133">Transmembrane helix</keyword>
<organism evidence="7 8">
    <name type="scientific">Acetitomaculum ruminis DSM 5522</name>
    <dbReference type="NCBI Taxonomy" id="1120918"/>
    <lineage>
        <taxon>Bacteria</taxon>
        <taxon>Bacillati</taxon>
        <taxon>Bacillota</taxon>
        <taxon>Clostridia</taxon>
        <taxon>Lachnospirales</taxon>
        <taxon>Lachnospiraceae</taxon>
        <taxon>Acetitomaculum</taxon>
    </lineage>
</organism>
<feature type="compositionally biased region" description="Polar residues" evidence="3">
    <location>
        <begin position="309"/>
        <end position="331"/>
    </location>
</feature>
<gene>
    <name evidence="7" type="ORF">SAMN05216249_11533</name>
</gene>
<evidence type="ECO:0000256" key="2">
    <source>
        <dbReference type="ARBA" id="ARBA00023136"/>
    </source>
</evidence>
<dbReference type="STRING" id="1120918.SAMN05216249_11533"/>
<evidence type="ECO:0000256" key="4">
    <source>
        <dbReference type="SAM" id="Phobius"/>
    </source>
</evidence>
<keyword evidence="7" id="KW-0966">Cell projection</keyword>
<dbReference type="InterPro" id="IPR043427">
    <property type="entry name" value="YscJ/FliF"/>
</dbReference>
<evidence type="ECO:0000259" key="5">
    <source>
        <dbReference type="Pfam" id="PF01514"/>
    </source>
</evidence>
<dbReference type="Pfam" id="PF08345">
    <property type="entry name" value="YscJ_FliF_C"/>
    <property type="match status" value="1"/>
</dbReference>
<comment type="subcellular location">
    <subcellularLocation>
        <location evidence="1">Membrane</location>
    </subcellularLocation>
</comment>
<feature type="transmembrane region" description="Helical" evidence="4">
    <location>
        <begin position="458"/>
        <end position="476"/>
    </location>
</feature>
<dbReference type="PANTHER" id="PTHR30046:SF0">
    <property type="entry name" value="FLAGELLAR M-RING PROTEIN"/>
    <property type="match status" value="1"/>
</dbReference>
<evidence type="ECO:0000256" key="3">
    <source>
        <dbReference type="SAM" id="MobiDB-lite"/>
    </source>
</evidence>
<dbReference type="InterPro" id="IPR006182">
    <property type="entry name" value="FliF_N_dom"/>
</dbReference>
<keyword evidence="7" id="KW-0969">Cilium</keyword>
<keyword evidence="4" id="KW-0812">Transmembrane</keyword>
<keyword evidence="8" id="KW-1185">Reference proteome</keyword>
<dbReference type="Gene3D" id="3.30.300.30">
    <property type="match status" value="1"/>
</dbReference>
<accession>A0A1I0ZL96</accession>
<keyword evidence="7" id="KW-0282">Flagellum</keyword>
<feature type="domain" description="Flagellar M-ring N-terminal" evidence="5">
    <location>
        <begin position="58"/>
        <end position="230"/>
    </location>
</feature>
<evidence type="ECO:0000259" key="6">
    <source>
        <dbReference type="Pfam" id="PF08345"/>
    </source>
</evidence>
<dbReference type="AlphaFoldDB" id="A0A1I0ZL96"/>
<dbReference type="EMBL" id="FOJY01000015">
    <property type="protein sequence ID" value="SFB24983.1"/>
    <property type="molecule type" value="Genomic_DNA"/>
</dbReference>
<dbReference type="InterPro" id="IPR013556">
    <property type="entry name" value="Flag_M-ring_C"/>
</dbReference>
<protein>
    <submittedName>
        <fullName evidence="7">Flagellar M-ring protein FliF</fullName>
    </submittedName>
</protein>
<evidence type="ECO:0000313" key="8">
    <source>
        <dbReference type="Proteomes" id="UP000198838"/>
    </source>
</evidence>